<dbReference type="eggNOG" id="COG1410">
    <property type="taxonomic scope" value="Bacteria"/>
</dbReference>
<dbReference type="Gene3D" id="3.40.50.280">
    <property type="entry name" value="Cobalamin-binding domain"/>
    <property type="match status" value="1"/>
</dbReference>
<dbReference type="STRING" id="666681.M301_2632"/>
<feature type="binding site" evidence="23">
    <location>
        <begin position="1231"/>
        <end position="1232"/>
    </location>
    <ligand>
        <name>S-adenosyl-L-methionine</name>
        <dbReference type="ChEBI" id="CHEBI:59789"/>
    </ligand>
</feature>
<dbReference type="KEGG" id="meh:M301_2632"/>
<dbReference type="PROSITE" id="PS51337">
    <property type="entry name" value="B12_BINDING_NTER"/>
    <property type="match status" value="1"/>
</dbReference>
<dbReference type="SUPFAM" id="SSF51717">
    <property type="entry name" value="Dihydropteroate synthetase-like"/>
    <property type="match status" value="1"/>
</dbReference>
<dbReference type="NCBIfam" id="TIGR02082">
    <property type="entry name" value="metH"/>
    <property type="match status" value="1"/>
</dbReference>
<dbReference type="NCBIfam" id="NF007024">
    <property type="entry name" value="PRK09490.1"/>
    <property type="match status" value="1"/>
</dbReference>
<comment type="cofactor">
    <cofactor evidence="2 21 24">
        <name>Zn(2+)</name>
        <dbReference type="ChEBI" id="CHEBI:29105"/>
    </cofactor>
</comment>
<dbReference type="GO" id="GO:0008705">
    <property type="term" value="F:methionine synthase activity"/>
    <property type="evidence" value="ECO:0007669"/>
    <property type="project" value="UniProtKB-UniRule"/>
</dbReference>
<feature type="binding site" evidence="23">
    <location>
        <position position="838"/>
    </location>
    <ligand>
        <name>methylcob(III)alamin</name>
        <dbReference type="ChEBI" id="CHEBI:28115"/>
    </ligand>
</feature>
<proteinExistence type="inferred from homology"/>
<dbReference type="PROSITE" id="PS51332">
    <property type="entry name" value="B12_BINDING"/>
    <property type="match status" value="1"/>
</dbReference>
<evidence type="ECO:0000259" key="28">
    <source>
        <dbReference type="PROSITE" id="PS51332"/>
    </source>
</evidence>
<dbReference type="EMBL" id="CP002056">
    <property type="protein sequence ID" value="ADI30989.1"/>
    <property type="molecule type" value="Genomic_DNA"/>
</dbReference>
<dbReference type="InterPro" id="IPR037010">
    <property type="entry name" value="VitB12-dep_Met_synth_activ_sf"/>
</dbReference>
<dbReference type="Gene3D" id="3.10.196.10">
    <property type="entry name" value="Vitamin B12-dependent methionine synthase, activation domain"/>
    <property type="match status" value="1"/>
</dbReference>
<protein>
    <recommendedName>
        <fullName evidence="7 20">Methionine synthase</fullName>
        <ecNumber evidence="6 20">2.1.1.13</ecNumber>
    </recommendedName>
    <alternativeName>
        <fullName evidence="19 21">5-methyltetrahydrofolate--homocysteine methyltransferase</fullName>
    </alternativeName>
</protein>
<dbReference type="GO" id="GO:0032259">
    <property type="term" value="P:methylation"/>
    <property type="evidence" value="ECO:0007669"/>
    <property type="project" value="UniProtKB-KW"/>
</dbReference>
<evidence type="ECO:0000256" key="7">
    <source>
        <dbReference type="ARBA" id="ARBA00013998"/>
    </source>
</evidence>
<feature type="domain" description="B12-binding N-terminal" evidence="29">
    <location>
        <begin position="672"/>
        <end position="770"/>
    </location>
</feature>
<feature type="domain" description="Hcy-binding" evidence="25">
    <location>
        <begin position="13"/>
        <end position="340"/>
    </location>
</feature>
<evidence type="ECO:0000256" key="15">
    <source>
        <dbReference type="ARBA" id="ARBA00022833"/>
    </source>
</evidence>
<evidence type="ECO:0000256" key="10">
    <source>
        <dbReference type="ARBA" id="ARBA00022628"/>
    </source>
</evidence>
<feature type="domain" description="Pterin-binding" evidence="26">
    <location>
        <begin position="371"/>
        <end position="635"/>
    </location>
</feature>
<keyword evidence="14" id="KW-0677">Repeat</keyword>
<dbReference type="Proteomes" id="UP000000383">
    <property type="component" value="Chromosome"/>
</dbReference>
<feature type="binding site" evidence="23">
    <location>
        <position position="898"/>
    </location>
    <ligand>
        <name>methylcob(III)alamin</name>
        <dbReference type="ChEBI" id="CHEBI:28115"/>
    </ligand>
</feature>
<evidence type="ECO:0000256" key="1">
    <source>
        <dbReference type="ARBA" id="ARBA00001700"/>
    </source>
</evidence>
<dbReference type="CDD" id="cd00740">
    <property type="entry name" value="MeTr"/>
    <property type="match status" value="1"/>
</dbReference>
<dbReference type="SUPFAM" id="SSF56507">
    <property type="entry name" value="Methionine synthase activation domain-like"/>
    <property type="match status" value="1"/>
</dbReference>
<dbReference type="InterPro" id="IPR036589">
    <property type="entry name" value="HCY_dom_sf"/>
</dbReference>
<feature type="binding site" evidence="23">
    <location>
        <position position="1177"/>
    </location>
    <ligand>
        <name>S-adenosyl-L-methionine</name>
        <dbReference type="ChEBI" id="CHEBI:59789"/>
    </ligand>
</feature>
<dbReference type="SMART" id="SM01018">
    <property type="entry name" value="B12-binding_2"/>
    <property type="match status" value="1"/>
</dbReference>
<dbReference type="FunFam" id="3.20.20.20:FF:000002">
    <property type="entry name" value="Methionine synthase"/>
    <property type="match status" value="1"/>
</dbReference>
<evidence type="ECO:0000313" key="30">
    <source>
        <dbReference type="EMBL" id="ADI30989.1"/>
    </source>
</evidence>
<dbReference type="RefSeq" id="WP_013149296.1">
    <property type="nucleotide sequence ID" value="NC_014207.1"/>
</dbReference>
<dbReference type="EC" id="2.1.1.13" evidence="6 20"/>
<dbReference type="PANTHER" id="PTHR45833:SF1">
    <property type="entry name" value="METHIONINE SYNTHASE"/>
    <property type="match status" value="1"/>
</dbReference>
<evidence type="ECO:0000259" key="26">
    <source>
        <dbReference type="PROSITE" id="PS50972"/>
    </source>
</evidence>
<keyword evidence="10 21" id="KW-0846">Cobalamin</keyword>
<dbReference type="GO" id="GO:0005829">
    <property type="term" value="C:cytosol"/>
    <property type="evidence" value="ECO:0007669"/>
    <property type="project" value="TreeGrafter"/>
</dbReference>
<feature type="domain" description="AdoMet activation" evidence="27">
    <location>
        <begin position="934"/>
        <end position="1265"/>
    </location>
</feature>
<dbReference type="Pfam" id="PF00809">
    <property type="entry name" value="Pterin_bind"/>
    <property type="match status" value="1"/>
</dbReference>
<dbReference type="InterPro" id="IPR003726">
    <property type="entry name" value="HCY_dom"/>
</dbReference>
<keyword evidence="31" id="KW-1185">Reference proteome</keyword>
<evidence type="ECO:0000259" key="27">
    <source>
        <dbReference type="PROSITE" id="PS50974"/>
    </source>
</evidence>
<dbReference type="SUPFAM" id="SSF52242">
    <property type="entry name" value="Cobalamin (vitamin B12)-binding domain"/>
    <property type="match status" value="1"/>
</dbReference>
<evidence type="ECO:0000256" key="9">
    <source>
        <dbReference type="ARBA" id="ARBA00022605"/>
    </source>
</evidence>
<dbReference type="FunFam" id="3.20.20.330:FF:000001">
    <property type="entry name" value="Methionine synthase"/>
    <property type="match status" value="1"/>
</dbReference>
<dbReference type="CDD" id="cd02069">
    <property type="entry name" value="methionine_synthase_B12_BD"/>
    <property type="match status" value="1"/>
</dbReference>
<dbReference type="GO" id="GO:0046653">
    <property type="term" value="P:tetrahydrofolate metabolic process"/>
    <property type="evidence" value="ECO:0007669"/>
    <property type="project" value="TreeGrafter"/>
</dbReference>
<dbReference type="InterPro" id="IPR000489">
    <property type="entry name" value="Pterin-binding_dom"/>
</dbReference>
<evidence type="ECO:0000256" key="17">
    <source>
        <dbReference type="ARBA" id="ARBA00023285"/>
    </source>
</evidence>
<dbReference type="Gene3D" id="1.10.288.10">
    <property type="entry name" value="Cobalamin-dependent Methionine Synthase, domain 2"/>
    <property type="match status" value="1"/>
</dbReference>
<keyword evidence="9 21" id="KW-0028">Amino-acid biosynthesis</keyword>
<dbReference type="eggNOG" id="COG0646">
    <property type="taxonomic scope" value="Bacteria"/>
</dbReference>
<dbReference type="SUPFAM" id="SSF82282">
    <property type="entry name" value="Homocysteine S-methyltransferase"/>
    <property type="match status" value="1"/>
</dbReference>
<keyword evidence="13 21" id="KW-0479">Metal-binding</keyword>
<dbReference type="Pfam" id="PF02607">
    <property type="entry name" value="B12-binding_2"/>
    <property type="match status" value="1"/>
</dbReference>
<feature type="binding site" evidence="23">
    <location>
        <begin position="790"/>
        <end position="794"/>
    </location>
    <ligand>
        <name>methylcob(III)alamin</name>
        <dbReference type="ChEBI" id="CHEBI:28115"/>
    </ligand>
</feature>
<keyword evidence="12 21" id="KW-0949">S-adenosyl-L-methionine</keyword>
<dbReference type="InterPro" id="IPR003759">
    <property type="entry name" value="Cbl-bd_cap"/>
</dbReference>
<feature type="binding site" description="axial binding residue" evidence="22">
    <location>
        <position position="793"/>
    </location>
    <ligand>
        <name>methylcob(III)alamin</name>
        <dbReference type="ChEBI" id="CHEBI:28115"/>
    </ligand>
    <ligandPart>
        <name>Co</name>
        <dbReference type="ChEBI" id="CHEBI:27638"/>
    </ligandPart>
</feature>
<keyword evidence="16 21" id="KW-0486">Methionine biosynthesis</keyword>
<dbReference type="GO" id="GO:0008270">
    <property type="term" value="F:zinc ion binding"/>
    <property type="evidence" value="ECO:0007669"/>
    <property type="project" value="UniProtKB-UniRule"/>
</dbReference>
<evidence type="ECO:0000256" key="14">
    <source>
        <dbReference type="ARBA" id="ARBA00022737"/>
    </source>
</evidence>
<dbReference type="GO" id="GO:0050667">
    <property type="term" value="P:homocysteine metabolic process"/>
    <property type="evidence" value="ECO:0007669"/>
    <property type="project" value="TreeGrafter"/>
</dbReference>
<comment type="function">
    <text evidence="18 21">Catalyzes the transfer of a methyl group from methyl-cobalamin to homocysteine, yielding enzyme-bound cob(I)alamin and methionine. Subsequently, remethylates the cofactor using methyltetrahydrofolate.</text>
</comment>
<dbReference type="Gene3D" id="3.20.20.20">
    <property type="entry name" value="Dihydropteroate synthase-like"/>
    <property type="match status" value="1"/>
</dbReference>
<feature type="binding site" evidence="23">
    <location>
        <position position="842"/>
    </location>
    <ligand>
        <name>methylcob(III)alamin</name>
        <dbReference type="ChEBI" id="CHEBI:28115"/>
    </ligand>
</feature>
<feature type="binding site" evidence="23">
    <location>
        <position position="720"/>
    </location>
    <ligand>
        <name>methylcob(III)alamin</name>
        <dbReference type="ChEBI" id="CHEBI:28115"/>
    </ligand>
</feature>
<evidence type="ECO:0000259" key="29">
    <source>
        <dbReference type="PROSITE" id="PS51337"/>
    </source>
</evidence>
<dbReference type="InterPro" id="IPR011005">
    <property type="entry name" value="Dihydropteroate_synth-like_sf"/>
</dbReference>
<evidence type="ECO:0000256" key="8">
    <source>
        <dbReference type="ARBA" id="ARBA00022603"/>
    </source>
</evidence>
<dbReference type="Gene3D" id="3.20.20.330">
    <property type="entry name" value="Homocysteine-binding-like domain"/>
    <property type="match status" value="1"/>
</dbReference>
<dbReference type="PROSITE" id="PS50974">
    <property type="entry name" value="ADOMET_ACTIVATION"/>
    <property type="match status" value="1"/>
</dbReference>
<accession>D7DNI8</accession>
<keyword evidence="17 21" id="KW-0170">Cobalt</keyword>
<keyword evidence="15 21" id="KW-0862">Zinc</keyword>
<keyword evidence="11 21" id="KW-0808">Transferase</keyword>
<comment type="catalytic activity">
    <reaction evidence="1 21">
        <text>(6S)-5-methyl-5,6,7,8-tetrahydrofolate + L-homocysteine = (6S)-5,6,7,8-tetrahydrofolate + L-methionine</text>
        <dbReference type="Rhea" id="RHEA:11172"/>
        <dbReference type="ChEBI" id="CHEBI:18608"/>
        <dbReference type="ChEBI" id="CHEBI:57453"/>
        <dbReference type="ChEBI" id="CHEBI:57844"/>
        <dbReference type="ChEBI" id="CHEBI:58199"/>
        <dbReference type="EC" id="2.1.1.13"/>
    </reaction>
</comment>
<comment type="pathway">
    <text evidence="4 21">Amino-acid biosynthesis; L-methionine biosynthesis via de novo pathway; L-methionine from L-homocysteine (MetH route): step 1/1.</text>
</comment>
<dbReference type="PANTHER" id="PTHR45833">
    <property type="entry name" value="METHIONINE SYNTHASE"/>
    <property type="match status" value="1"/>
</dbReference>
<comment type="cofactor">
    <cofactor evidence="3 21 22">
        <name>methylcob(III)alamin</name>
        <dbReference type="ChEBI" id="CHEBI:28115"/>
    </cofactor>
</comment>
<sequence length="1265" mass="138881">MPATSLKEQSLTEQTLRSLLQQRILILDGAMGTMIQQYKLTEADYRGSEFADFKAPAGERELFVKGNNELLTLTQPHIIQEIHEKYLAAGADIIETNTFGATSVAQDDYHMAHLVYEMNVQAAKLAKASCEKYSTPDKPRFVAGTLGPTPKTASISPDVNDPAARNVNFDQLVNAYLEQARALVEGGSDILMVETIFDTLNCKAALFAIDAFFEEVGYTMPVMISGTVTDASGRILSGQTVTAFWNSVRHAKPITIGLNCALGATLMRPYVEELSKIADTFVCIYPNAGLPNPMSDTGFDETPDVTSSLVKEFATSGFLNIAGGCCGTTPAHINAIYNEIKDIAPRQVPTIPEYTRLAGLEPFVIDENSLFVNVGERTNVTGSKAFARMIINEQYDEALSVARQQVENGAQVIDINMDEGMLDAVKAMTHFLNLIASEPDIARVPIMIDSSKWSVIEAGLKCVQGKSIVNSISMKEGEAEFLRQAKLCRRYGAAVIVMAFDEKGQADTYARKIEICKRAYDLLVGMDFPPEDIIFDPNIFAIATGIEEHNNYAVDFIEATRWIKQNLPHAKISGGVSNVSFSFRGNDPAREAIHTVFLYHAIKAGMTMGIVNAGMMGVYDDLAPELKERVEDVVLNRITDPDNLLAPTERLIEIAGSLVAGGKKEAATLEWRGTPEAPVPVEKRLSYAMVHGITEFIVEDTEEARAAVEANGGRPIHVIEGPLMSGMNVVGDLFGQGKMFLPQVVKSARVMKQAVAHLIPYIEAEKAADEKRTGIVAKPKGKMVIATVKGDVHDIGKNIVSVVLQCNNFEVVNMGVMVPAAEILAMAKAENADIIGLSGLITPSLEEMTHIAKEMQRDPYFKDMKMPLLIGGATTSRAHTAVKIAPHYDGPIVYVPDASRSVSVMQNLLTPETRGAYLAEIQADYEKARTQHANKKGVPLLTLADARKNKMALSFAGEFAPVKPKFIGRRVFKNIDLSLIAKYIDWAPFFQTWDLAGAYPAILSDHVVGEAASKVFAEAQDMLKKIIDGRWLSANGVIALQPANTVNDDDIEIYTDETRSQVAFTYYGMRQQSVKPVIDGVPRPNQCLSDFVAPKGVADYVGLFAVTAGLGIEKIEKRFIDAQDDYSGIMFKSLADRLAEAFAEYMHERIRTDFWGYAADEKLSVDALIKEQYQGIRPAPGYPACPDHTVKPDMFNLLQCDEISMKLTESFAMQPAAAVSGFYFAHKEAKYFSVDKIGTDQLEDMAKRRNLPKDYLERWLAPNLS</sequence>
<dbReference type="UniPathway" id="UPA00051">
    <property type="reaction ID" value="UER00081"/>
</dbReference>
<dbReference type="AlphaFoldDB" id="D7DNI8"/>
<evidence type="ECO:0000313" key="31">
    <source>
        <dbReference type="Proteomes" id="UP000000383"/>
    </source>
</evidence>
<dbReference type="Pfam" id="PF02965">
    <property type="entry name" value="Met_synt_B12"/>
    <property type="match status" value="1"/>
</dbReference>
<feature type="binding site" evidence="22 24">
    <location>
        <position position="260"/>
    </location>
    <ligand>
        <name>Zn(2+)</name>
        <dbReference type="ChEBI" id="CHEBI:29105"/>
    </ligand>
</feature>
<evidence type="ECO:0000256" key="12">
    <source>
        <dbReference type="ARBA" id="ARBA00022691"/>
    </source>
</evidence>
<comment type="similarity">
    <text evidence="5">Belongs to the vitamin-B12 dependent methionine synthase family.</text>
</comment>
<reference evidence="31" key="1">
    <citation type="submission" date="2010-05" db="EMBL/GenBank/DDBJ databases">
        <title>Complete sequence of Methylotenera sp. 301.</title>
        <authorList>
            <person name="Lucas S."/>
            <person name="Copeland A."/>
            <person name="Lapidus A."/>
            <person name="Cheng J.-F."/>
            <person name="Bruce D."/>
            <person name="Goodwin L."/>
            <person name="Pitluck S."/>
            <person name="Clum A."/>
            <person name="Land M."/>
            <person name="Hauser L."/>
            <person name="Kyrpides N."/>
            <person name="Ivanova N."/>
            <person name="Chistoservova L."/>
            <person name="Kalyuzhnaya M."/>
            <person name="Woyke T."/>
        </authorList>
    </citation>
    <scope>NUCLEOTIDE SEQUENCE [LARGE SCALE GENOMIC DNA]</scope>
    <source>
        <strain evidence="31">301</strain>
    </source>
</reference>
<feature type="binding site" evidence="23">
    <location>
        <position position="985"/>
    </location>
    <ligand>
        <name>S-adenosyl-L-methionine</name>
        <dbReference type="ChEBI" id="CHEBI:59789"/>
    </ligand>
</feature>
<dbReference type="Gene3D" id="1.10.1240.10">
    <property type="entry name" value="Methionine synthase domain"/>
    <property type="match status" value="1"/>
</dbReference>
<dbReference type="Pfam" id="PF02310">
    <property type="entry name" value="B12-binding"/>
    <property type="match status" value="1"/>
</dbReference>
<dbReference type="PIRSF" id="PIRSF000381">
    <property type="entry name" value="MetH"/>
    <property type="match status" value="1"/>
</dbReference>
<gene>
    <name evidence="30" type="ordered locus">M301_2632</name>
</gene>
<dbReference type="InterPro" id="IPR036724">
    <property type="entry name" value="Cobalamin-bd_sf"/>
</dbReference>
<dbReference type="GO" id="GO:0031419">
    <property type="term" value="F:cobalamin binding"/>
    <property type="evidence" value="ECO:0007669"/>
    <property type="project" value="UniProtKB-UniRule"/>
</dbReference>
<dbReference type="HOGENOM" id="CLU_004914_2_0_4"/>
<evidence type="ECO:0000256" key="3">
    <source>
        <dbReference type="ARBA" id="ARBA00001956"/>
    </source>
</evidence>
<evidence type="ECO:0000256" key="20">
    <source>
        <dbReference type="NCBIfam" id="TIGR02082"/>
    </source>
</evidence>
<dbReference type="Pfam" id="PF02574">
    <property type="entry name" value="S-methyl_trans"/>
    <property type="match status" value="1"/>
</dbReference>
<evidence type="ECO:0000256" key="4">
    <source>
        <dbReference type="ARBA" id="ARBA00005178"/>
    </source>
</evidence>
<evidence type="ECO:0000256" key="21">
    <source>
        <dbReference type="PIRNR" id="PIRNR000381"/>
    </source>
</evidence>
<evidence type="ECO:0000256" key="22">
    <source>
        <dbReference type="PIRSR" id="PIRSR000381-1"/>
    </source>
</evidence>
<comment type="domain">
    <text evidence="21">Modular enzyme with four functionally distinct domains. The isolated Hcy-binding domain catalyzes methyl transfer from free methylcobalamin to homocysteine. The Hcy-binding domain in association with the pterin-binding domain catalyzes the methylation of cob(I)alamin by methyltetrahydrofolate and the methylation of homocysteine. The B12-binding domain binds the cofactor. The AdoMet activation domain binds S-adenosyl-L-methionine. Under aerobic conditions cob(I)alamin can be converted to inactive cob(II)alamin. Reductive methylation by S-adenosyl-L-methionine and flavodoxin regenerates methylcobalamin.</text>
</comment>
<reference evidence="30 31" key="2">
    <citation type="journal article" date="2011" name="J. Bacteriol.">
        <title>Genomes of three methylotrophs from a single niche uncover genetic and metabolic divergence of Methylophilaceae.</title>
        <authorList>
            <person name="Lapidus A."/>
            <person name="Clum A."/>
            <person name="Labutti K."/>
            <person name="Kaluzhnaya M.G."/>
            <person name="Lim S."/>
            <person name="Beck D.A."/>
            <person name="Glavina Del Rio T."/>
            <person name="Nolan M."/>
            <person name="Mavromatis K."/>
            <person name="Huntemann M."/>
            <person name="Lucas S."/>
            <person name="Lidstrom M.E."/>
            <person name="Ivanova N."/>
            <person name="Chistoserdova L."/>
        </authorList>
    </citation>
    <scope>NUCLEOTIDE SEQUENCE [LARGE SCALE GENOMIC DNA]</scope>
    <source>
        <strain evidence="30 31">301</strain>
    </source>
</reference>
<evidence type="ECO:0000256" key="24">
    <source>
        <dbReference type="PROSITE-ProRule" id="PRU00333"/>
    </source>
</evidence>
<organism evidence="30 31">
    <name type="scientific">Methylotenera versatilis (strain 301)</name>
    <dbReference type="NCBI Taxonomy" id="666681"/>
    <lineage>
        <taxon>Bacteria</taxon>
        <taxon>Pseudomonadati</taxon>
        <taxon>Pseudomonadota</taxon>
        <taxon>Betaproteobacteria</taxon>
        <taxon>Nitrosomonadales</taxon>
        <taxon>Methylophilaceae</taxon>
        <taxon>Methylotenera</taxon>
    </lineage>
</organism>
<dbReference type="SUPFAM" id="SSF47644">
    <property type="entry name" value="Methionine synthase domain"/>
    <property type="match status" value="1"/>
</dbReference>
<feature type="binding site" evidence="22 24">
    <location>
        <position position="326"/>
    </location>
    <ligand>
        <name>Zn(2+)</name>
        <dbReference type="ChEBI" id="CHEBI:29105"/>
    </ligand>
</feature>
<keyword evidence="8 21" id="KW-0489">Methyltransferase</keyword>
<dbReference type="InterPro" id="IPR036594">
    <property type="entry name" value="Meth_synthase_dom"/>
</dbReference>
<evidence type="ECO:0000256" key="11">
    <source>
        <dbReference type="ARBA" id="ARBA00022679"/>
    </source>
</evidence>
<feature type="binding site" evidence="22 24">
    <location>
        <position position="325"/>
    </location>
    <ligand>
        <name>Zn(2+)</name>
        <dbReference type="ChEBI" id="CHEBI:29105"/>
    </ligand>
</feature>
<dbReference type="InterPro" id="IPR011822">
    <property type="entry name" value="MetH"/>
</dbReference>
<evidence type="ECO:0000256" key="2">
    <source>
        <dbReference type="ARBA" id="ARBA00001947"/>
    </source>
</evidence>
<dbReference type="PROSITE" id="PS50970">
    <property type="entry name" value="HCY"/>
    <property type="match status" value="1"/>
</dbReference>
<dbReference type="InterPro" id="IPR050554">
    <property type="entry name" value="Met_Synthase/Corrinoid"/>
</dbReference>
<evidence type="ECO:0000256" key="16">
    <source>
        <dbReference type="ARBA" id="ARBA00023167"/>
    </source>
</evidence>
<evidence type="ECO:0000256" key="6">
    <source>
        <dbReference type="ARBA" id="ARBA00012032"/>
    </source>
</evidence>
<dbReference type="OrthoDB" id="9803687at2"/>
<dbReference type="FunFam" id="1.10.1240.10:FF:000001">
    <property type="entry name" value="Methionine synthase"/>
    <property type="match status" value="1"/>
</dbReference>
<dbReference type="InterPro" id="IPR006158">
    <property type="entry name" value="Cobalamin-bd"/>
</dbReference>
<evidence type="ECO:0000256" key="13">
    <source>
        <dbReference type="ARBA" id="ARBA00022723"/>
    </source>
</evidence>
<evidence type="ECO:0000256" key="23">
    <source>
        <dbReference type="PIRSR" id="PIRSR000381-2"/>
    </source>
</evidence>
<evidence type="ECO:0000256" key="18">
    <source>
        <dbReference type="ARBA" id="ARBA00025552"/>
    </source>
</evidence>
<feature type="domain" description="B12-binding" evidence="28">
    <location>
        <begin position="780"/>
        <end position="919"/>
    </location>
</feature>
<dbReference type="InterPro" id="IPR033706">
    <property type="entry name" value="Met_synthase_B12-bd"/>
</dbReference>
<evidence type="ECO:0000259" key="25">
    <source>
        <dbReference type="PROSITE" id="PS50970"/>
    </source>
</evidence>
<evidence type="ECO:0000256" key="5">
    <source>
        <dbReference type="ARBA" id="ARBA00010398"/>
    </source>
</evidence>
<evidence type="ECO:0000256" key="19">
    <source>
        <dbReference type="ARBA" id="ARBA00031040"/>
    </source>
</evidence>
<dbReference type="PROSITE" id="PS50972">
    <property type="entry name" value="PTERIN_BINDING"/>
    <property type="match status" value="1"/>
</dbReference>
<name>D7DNI8_METV0</name>
<dbReference type="InterPro" id="IPR004223">
    <property type="entry name" value="VitB12-dep_Met_synth_activ_dom"/>
</dbReference>